<evidence type="ECO:0000256" key="1">
    <source>
        <dbReference type="SAM" id="Coils"/>
    </source>
</evidence>
<dbReference type="Proteomes" id="UP000482487">
    <property type="component" value="Unassembled WGS sequence"/>
</dbReference>
<comment type="caution">
    <text evidence="2">The sequence shown here is derived from an EMBL/GenBank/DDBJ whole genome shotgun (WGS) entry which is preliminary data.</text>
</comment>
<dbReference type="EMBL" id="WVUD01000011">
    <property type="protein sequence ID" value="MYL83123.1"/>
    <property type="molecule type" value="Genomic_DNA"/>
</dbReference>
<name>A0A7C9IUV9_9BACT</name>
<dbReference type="RefSeq" id="WP_160960200.1">
    <property type="nucleotide sequence ID" value="NZ_WVUD01000011.1"/>
</dbReference>
<protein>
    <submittedName>
        <fullName evidence="2">Uncharacterized protein</fullName>
    </submittedName>
</protein>
<evidence type="ECO:0000313" key="3">
    <source>
        <dbReference type="Proteomes" id="UP000482487"/>
    </source>
</evidence>
<keyword evidence="3" id="KW-1185">Reference proteome</keyword>
<dbReference type="OrthoDB" id="5450701at2"/>
<dbReference type="AlphaFoldDB" id="A0A7C9IUV9"/>
<keyword evidence="1" id="KW-0175">Coiled coil</keyword>
<gene>
    <name evidence="2" type="ORF">GTA51_08240</name>
</gene>
<sequence>MQDQPIQDLMAAIIDILETGLPQDAAVLHFIHSTYGELRAQQLAALIADPDDPQAETLRELLLFPGPDTALALEPTMERARLSVAATARLAEALVENPPRAAALMPDGTRFPVPLSPERIRRFVDRLAPQRNLPEPLVRLLAERFPHDAVPLAAAARQIGPDWSPGAAAFFQTLLVKLAPEVPDIPGILRFGLRFLADTPPGTPPLPALSARYSQLLAQLRRARQQEEALAKSNYETLIMAGARLPYLHAPDIARELGQAAAILEAVTGRPAVDTGASCQNMGIAASLEQVFAAFGEEAE</sequence>
<proteinExistence type="predicted"/>
<evidence type="ECO:0000313" key="2">
    <source>
        <dbReference type="EMBL" id="MYL83123.1"/>
    </source>
</evidence>
<organism evidence="2 3">
    <name type="scientific">Solidesulfovibrio aerotolerans</name>
    <dbReference type="NCBI Taxonomy" id="295255"/>
    <lineage>
        <taxon>Bacteria</taxon>
        <taxon>Pseudomonadati</taxon>
        <taxon>Thermodesulfobacteriota</taxon>
        <taxon>Desulfovibrionia</taxon>
        <taxon>Desulfovibrionales</taxon>
        <taxon>Desulfovibrionaceae</taxon>
        <taxon>Solidesulfovibrio</taxon>
    </lineage>
</organism>
<feature type="coiled-coil region" evidence="1">
    <location>
        <begin position="206"/>
        <end position="233"/>
    </location>
</feature>
<accession>A0A7C9IUV9</accession>
<reference evidence="2 3" key="1">
    <citation type="submission" date="2020-01" db="EMBL/GenBank/DDBJ databases">
        <title>Genome sequence of Desulfovibrio aerotolerans DSM 16695(T).</title>
        <authorList>
            <person name="Karnachuk O."/>
            <person name="Avakyan M."/>
            <person name="Mardanov A."/>
            <person name="Kadnikov V."/>
            <person name="Ravin N."/>
        </authorList>
    </citation>
    <scope>NUCLEOTIDE SEQUENCE [LARGE SCALE GENOMIC DNA]</scope>
    <source>
        <strain evidence="2 3">DSM 16695</strain>
    </source>
</reference>